<keyword evidence="6" id="KW-0067">ATP-binding</keyword>
<dbReference type="PROSITE" id="PS51986">
    <property type="entry name" value="GS_BETA_GRASP"/>
    <property type="match status" value="1"/>
</dbReference>
<evidence type="ECO:0000259" key="11">
    <source>
        <dbReference type="PROSITE" id="PS51986"/>
    </source>
</evidence>
<dbReference type="PANTHER" id="PTHR43785:SF3">
    <property type="entry name" value="GS CATALYTIC DOMAIN-CONTAINING PROTEIN"/>
    <property type="match status" value="1"/>
</dbReference>
<dbReference type="AlphaFoldDB" id="A0A154KT20"/>
<dbReference type="InterPro" id="IPR027303">
    <property type="entry name" value="Gln_synth_gly_rich_site"/>
</dbReference>
<dbReference type="PROSITE" id="PS00181">
    <property type="entry name" value="GLNA_ATP"/>
    <property type="match status" value="1"/>
</dbReference>
<comment type="similarity">
    <text evidence="3 9 10">Belongs to the glutamine synthetase family.</text>
</comment>
<dbReference type="EMBL" id="OBMM01000001">
    <property type="protein sequence ID" value="SOB93785.1"/>
    <property type="molecule type" value="Genomic_DNA"/>
</dbReference>
<dbReference type="Gene3D" id="3.30.590.10">
    <property type="entry name" value="Glutamine synthetase/guanido kinase, catalytic domain"/>
    <property type="match status" value="1"/>
</dbReference>
<dbReference type="SUPFAM" id="SSF55931">
    <property type="entry name" value="Glutamine synthetase/guanido kinase"/>
    <property type="match status" value="1"/>
</dbReference>
<dbReference type="Pfam" id="PF00120">
    <property type="entry name" value="Gln-synt_C"/>
    <property type="match status" value="1"/>
</dbReference>
<evidence type="ECO:0000313" key="15">
    <source>
        <dbReference type="Proteomes" id="UP000219068"/>
    </source>
</evidence>
<dbReference type="InterPro" id="IPR036651">
    <property type="entry name" value="Gln_synt_N_sf"/>
</dbReference>
<evidence type="ECO:0000256" key="1">
    <source>
        <dbReference type="ARBA" id="ARBA00001946"/>
    </source>
</evidence>
<feature type="domain" description="GS catalytic" evidence="12">
    <location>
        <begin position="115"/>
        <end position="449"/>
    </location>
</feature>
<dbReference type="Proteomes" id="UP000219068">
    <property type="component" value="Unassembled WGS sequence"/>
</dbReference>
<evidence type="ECO:0000256" key="2">
    <source>
        <dbReference type="ARBA" id="ARBA00003117"/>
    </source>
</evidence>
<dbReference type="InterPro" id="IPR008146">
    <property type="entry name" value="Gln_synth_cat_dom"/>
</dbReference>
<dbReference type="EMBL" id="JPWJ01000013">
    <property type="protein sequence ID" value="RCK45911.1"/>
    <property type="molecule type" value="Genomic_DNA"/>
</dbReference>
<comment type="cofactor">
    <cofactor evidence="1">
        <name>Mg(2+)</name>
        <dbReference type="ChEBI" id="CHEBI:18420"/>
    </cofactor>
</comment>
<dbReference type="FunFam" id="3.30.590.10:FF:000005">
    <property type="entry name" value="Probable glutamine synthetase"/>
    <property type="match status" value="1"/>
</dbReference>
<evidence type="ECO:0000256" key="9">
    <source>
        <dbReference type="PROSITE-ProRule" id="PRU01330"/>
    </source>
</evidence>
<feature type="domain" description="GS beta-grasp" evidence="11">
    <location>
        <begin position="15"/>
        <end position="108"/>
    </location>
</feature>
<dbReference type="GO" id="GO:0006598">
    <property type="term" value="P:polyamine catabolic process"/>
    <property type="evidence" value="ECO:0007669"/>
    <property type="project" value="TreeGrafter"/>
</dbReference>
<evidence type="ECO:0000256" key="4">
    <source>
        <dbReference type="ARBA" id="ARBA00022598"/>
    </source>
</evidence>
<evidence type="ECO:0000256" key="10">
    <source>
        <dbReference type="RuleBase" id="RU000384"/>
    </source>
</evidence>
<dbReference type="PANTHER" id="PTHR43785">
    <property type="entry name" value="GAMMA-GLUTAMYLPUTRESCINE SYNTHETASE"/>
    <property type="match status" value="1"/>
</dbReference>
<evidence type="ECO:0000256" key="3">
    <source>
        <dbReference type="ARBA" id="ARBA00009897"/>
    </source>
</evidence>
<dbReference type="SMART" id="SM01230">
    <property type="entry name" value="Gln-synt_C"/>
    <property type="match status" value="1"/>
</dbReference>
<evidence type="ECO:0000256" key="6">
    <source>
        <dbReference type="ARBA" id="ARBA00022840"/>
    </source>
</evidence>
<comment type="function">
    <text evidence="2">Catalyzes the ATP-dependent biosynthesis of glutamine from glutamate and ammonia.</text>
</comment>
<dbReference type="SUPFAM" id="SSF54368">
    <property type="entry name" value="Glutamine synthetase, N-terminal domain"/>
    <property type="match status" value="1"/>
</dbReference>
<reference evidence="13 16" key="1">
    <citation type="submission" date="2014-07" db="EMBL/GenBank/DDBJ databases">
        <title>Draft genome sequence of Thalassospira xiamenensis IB13.</title>
        <authorList>
            <person name="Lai Q."/>
            <person name="Shao Z."/>
        </authorList>
    </citation>
    <scope>NUCLEOTIDE SEQUENCE [LARGE SCALE GENOMIC DNA]</scope>
    <source>
        <strain evidence="13 16">IB13</strain>
    </source>
</reference>
<dbReference type="GO" id="GO:0006542">
    <property type="term" value="P:glutamine biosynthetic process"/>
    <property type="evidence" value="ECO:0007669"/>
    <property type="project" value="InterPro"/>
</dbReference>
<dbReference type="PROSITE" id="PS51987">
    <property type="entry name" value="GS_CATALYTIC"/>
    <property type="match status" value="1"/>
</dbReference>
<keyword evidence="8" id="KW-0535">Nitrogen fixation</keyword>
<evidence type="ECO:0000313" key="16">
    <source>
        <dbReference type="Proteomes" id="UP000252266"/>
    </source>
</evidence>
<evidence type="ECO:0000313" key="13">
    <source>
        <dbReference type="EMBL" id="RCK45911.1"/>
    </source>
</evidence>
<dbReference type="Proteomes" id="UP000252266">
    <property type="component" value="Unassembled WGS sequence"/>
</dbReference>
<accession>A0A154KT20</accession>
<dbReference type="GO" id="GO:0005524">
    <property type="term" value="F:ATP binding"/>
    <property type="evidence" value="ECO:0007669"/>
    <property type="project" value="UniProtKB-KW"/>
</dbReference>
<dbReference type="Gene3D" id="3.10.20.70">
    <property type="entry name" value="Glutamine synthetase, N-terminal domain"/>
    <property type="match status" value="1"/>
</dbReference>
<organism evidence="13 16">
    <name type="scientific">Thalassospira xiamenensis</name>
    <dbReference type="NCBI Taxonomy" id="220697"/>
    <lineage>
        <taxon>Bacteria</taxon>
        <taxon>Pseudomonadati</taxon>
        <taxon>Pseudomonadota</taxon>
        <taxon>Alphaproteobacteria</taxon>
        <taxon>Rhodospirillales</taxon>
        <taxon>Thalassospiraceae</taxon>
        <taxon>Thalassospira</taxon>
    </lineage>
</organism>
<dbReference type="InterPro" id="IPR008147">
    <property type="entry name" value="Gln_synt_N"/>
</dbReference>
<dbReference type="GO" id="GO:0004356">
    <property type="term" value="F:glutamine synthetase activity"/>
    <property type="evidence" value="ECO:0007669"/>
    <property type="project" value="InterPro"/>
</dbReference>
<dbReference type="RefSeq" id="WP_062960060.1">
    <property type="nucleotide sequence ID" value="NZ_JALLPZ010000001.1"/>
</dbReference>
<sequence length="449" mass="50062">MSTDLKKWLSDRKIEEVECIVPDMSGVARGKVLPTQKFLRGLEAKSLAIPEAIFSMTVTGGYPEETDAFLDPAEKDVVMVPDPETIRVVPWYEEPTAQIICDCYHFYGDEVSISPRHVLKRVLAAFEERGMKPIIAPELEFYLVAKNTDPDNPLEPPIGRSGRPERASNAFGIDAINEFDPLIEDLYDYCEAMDIDADTMSHESGPAQLEMNFNHGAPLELADQAFLFKRTLRETALKHGVYGTFMAKPMGNHPGSAMHIHQSVIDIKTGKNLFADDNGDNSQMFLNYVGGLQRYLPAAMPLLAPNMNSYRRLQPWSDAPINMHWSLDNRTVGLRQPNGPANARRIENRIPGADANPYLAIAASLACGLLGIIEEIDPTAQIEGSGYDRAHSLPRHIHEALAKFHRCKPLKDLLGEEFSAAVLAVKEAEWDAYQTVISAWEREHLLLNV</sequence>
<gene>
    <name evidence="14" type="ORF">SAMN05428964_101838</name>
    <name evidence="13" type="ORF">TH44_20580</name>
</gene>
<proteinExistence type="inferred from homology"/>
<keyword evidence="5" id="KW-0547">Nucleotide-binding</keyword>
<protein>
    <submittedName>
        <fullName evidence="13">Glutamine synthetase</fullName>
    </submittedName>
</protein>
<reference evidence="14 15" key="2">
    <citation type="submission" date="2017-08" db="EMBL/GenBank/DDBJ databases">
        <authorList>
            <person name="de Groot N.N."/>
        </authorList>
    </citation>
    <scope>NUCLEOTIDE SEQUENCE [LARGE SCALE GENOMIC DNA]</scope>
    <source>
        <strain evidence="14 15">USBA 78</strain>
    </source>
</reference>
<evidence type="ECO:0000256" key="5">
    <source>
        <dbReference type="ARBA" id="ARBA00022741"/>
    </source>
</evidence>
<dbReference type="InterPro" id="IPR014746">
    <property type="entry name" value="Gln_synth/guanido_kin_cat_dom"/>
</dbReference>
<evidence type="ECO:0000256" key="8">
    <source>
        <dbReference type="ARBA" id="ARBA00023231"/>
    </source>
</evidence>
<keyword evidence="4" id="KW-0436">Ligase</keyword>
<evidence type="ECO:0000259" key="12">
    <source>
        <dbReference type="PROSITE" id="PS51987"/>
    </source>
</evidence>
<keyword evidence="7" id="KW-0460">Magnesium</keyword>
<name>A0A154KT20_9PROT</name>
<evidence type="ECO:0000256" key="7">
    <source>
        <dbReference type="ARBA" id="ARBA00022842"/>
    </source>
</evidence>
<evidence type="ECO:0000313" key="14">
    <source>
        <dbReference type="EMBL" id="SOB93785.1"/>
    </source>
</evidence>